<dbReference type="GO" id="GO:0032993">
    <property type="term" value="C:protein-DNA complex"/>
    <property type="evidence" value="ECO:0007669"/>
    <property type="project" value="TreeGrafter"/>
</dbReference>
<dbReference type="PROSITE" id="PS51755">
    <property type="entry name" value="OMPR_PHOB"/>
    <property type="match status" value="1"/>
</dbReference>
<proteinExistence type="predicted"/>
<name>A0A918WEJ7_9BACT</name>
<evidence type="ECO:0000259" key="8">
    <source>
        <dbReference type="PROSITE" id="PS50110"/>
    </source>
</evidence>
<evidence type="ECO:0000256" key="1">
    <source>
        <dbReference type="ARBA" id="ARBA00022553"/>
    </source>
</evidence>
<feature type="modified residue" description="4-aspartylphosphate" evidence="6">
    <location>
        <position position="54"/>
    </location>
</feature>
<dbReference type="SMART" id="SM00862">
    <property type="entry name" value="Trans_reg_C"/>
    <property type="match status" value="1"/>
</dbReference>
<dbReference type="InterPro" id="IPR016032">
    <property type="entry name" value="Sig_transdc_resp-reg_C-effctor"/>
</dbReference>
<dbReference type="GO" id="GO:0000976">
    <property type="term" value="F:transcription cis-regulatory region binding"/>
    <property type="evidence" value="ECO:0007669"/>
    <property type="project" value="TreeGrafter"/>
</dbReference>
<dbReference type="GO" id="GO:0005829">
    <property type="term" value="C:cytosol"/>
    <property type="evidence" value="ECO:0007669"/>
    <property type="project" value="TreeGrafter"/>
</dbReference>
<feature type="domain" description="Response regulatory" evidence="8">
    <location>
        <begin position="5"/>
        <end position="119"/>
    </location>
</feature>
<dbReference type="GO" id="GO:0000156">
    <property type="term" value="F:phosphorelay response regulator activity"/>
    <property type="evidence" value="ECO:0007669"/>
    <property type="project" value="TreeGrafter"/>
</dbReference>
<keyword evidence="11" id="KW-1185">Reference proteome</keyword>
<dbReference type="Gene3D" id="3.40.50.2300">
    <property type="match status" value="1"/>
</dbReference>
<evidence type="ECO:0000256" key="5">
    <source>
        <dbReference type="ARBA" id="ARBA00023163"/>
    </source>
</evidence>
<keyword evidence="3" id="KW-0805">Transcription regulation</keyword>
<keyword evidence="1 6" id="KW-0597">Phosphoprotein</keyword>
<dbReference type="EMBL" id="BMXI01000001">
    <property type="protein sequence ID" value="GHC40327.1"/>
    <property type="molecule type" value="Genomic_DNA"/>
</dbReference>
<dbReference type="InterPro" id="IPR001867">
    <property type="entry name" value="OmpR/PhoB-type_DNA-bd"/>
</dbReference>
<keyword evidence="5" id="KW-0804">Transcription</keyword>
<evidence type="ECO:0000256" key="7">
    <source>
        <dbReference type="PROSITE-ProRule" id="PRU01091"/>
    </source>
</evidence>
<dbReference type="InterPro" id="IPR001789">
    <property type="entry name" value="Sig_transdc_resp-reg_receiver"/>
</dbReference>
<dbReference type="GO" id="GO:0006355">
    <property type="term" value="P:regulation of DNA-templated transcription"/>
    <property type="evidence" value="ECO:0007669"/>
    <property type="project" value="InterPro"/>
</dbReference>
<dbReference type="PANTHER" id="PTHR48111:SF1">
    <property type="entry name" value="TWO-COMPONENT RESPONSE REGULATOR ORR33"/>
    <property type="match status" value="1"/>
</dbReference>
<dbReference type="InterPro" id="IPR036388">
    <property type="entry name" value="WH-like_DNA-bd_sf"/>
</dbReference>
<evidence type="ECO:0000256" key="2">
    <source>
        <dbReference type="ARBA" id="ARBA00023012"/>
    </source>
</evidence>
<dbReference type="PROSITE" id="PS50110">
    <property type="entry name" value="RESPONSE_REGULATORY"/>
    <property type="match status" value="1"/>
</dbReference>
<dbReference type="SMART" id="SM00448">
    <property type="entry name" value="REC"/>
    <property type="match status" value="1"/>
</dbReference>
<dbReference type="Gene3D" id="1.10.10.10">
    <property type="entry name" value="Winged helix-like DNA-binding domain superfamily/Winged helix DNA-binding domain"/>
    <property type="match status" value="1"/>
</dbReference>
<dbReference type="SUPFAM" id="SSF52172">
    <property type="entry name" value="CheY-like"/>
    <property type="match status" value="1"/>
</dbReference>
<feature type="domain" description="OmpR/PhoB-type" evidence="9">
    <location>
        <begin position="129"/>
        <end position="226"/>
    </location>
</feature>
<dbReference type="InterPro" id="IPR039420">
    <property type="entry name" value="WalR-like"/>
</dbReference>
<keyword evidence="4 7" id="KW-0238">DNA-binding</keyword>
<dbReference type="Proteomes" id="UP000644507">
    <property type="component" value="Unassembled WGS sequence"/>
</dbReference>
<dbReference type="AlphaFoldDB" id="A0A918WEJ7"/>
<evidence type="ECO:0000256" key="4">
    <source>
        <dbReference type="ARBA" id="ARBA00023125"/>
    </source>
</evidence>
<comment type="caution">
    <text evidence="10">The sequence shown here is derived from an EMBL/GenBank/DDBJ whole genome shotgun (WGS) entry which is preliminary data.</text>
</comment>
<evidence type="ECO:0000313" key="10">
    <source>
        <dbReference type="EMBL" id="GHC40327.1"/>
    </source>
</evidence>
<reference evidence="10" key="2">
    <citation type="submission" date="2020-09" db="EMBL/GenBank/DDBJ databases">
        <authorList>
            <person name="Sun Q."/>
            <person name="Kim S."/>
        </authorList>
    </citation>
    <scope>NUCLEOTIDE SEQUENCE</scope>
    <source>
        <strain evidence="10">KCTC 12988</strain>
    </source>
</reference>
<accession>A0A918WEJ7</accession>
<dbReference type="RefSeq" id="WP_189566279.1">
    <property type="nucleotide sequence ID" value="NZ_BMXI01000001.1"/>
</dbReference>
<keyword evidence="2" id="KW-0902">Two-component regulatory system</keyword>
<evidence type="ECO:0000256" key="6">
    <source>
        <dbReference type="PROSITE-ProRule" id="PRU00169"/>
    </source>
</evidence>
<dbReference type="Pfam" id="PF00072">
    <property type="entry name" value="Response_reg"/>
    <property type="match status" value="1"/>
</dbReference>
<dbReference type="SUPFAM" id="SSF46894">
    <property type="entry name" value="C-terminal effector domain of the bipartite response regulators"/>
    <property type="match status" value="1"/>
</dbReference>
<sequence>MEAPTILVVEDDRAVRQGIVDALTFSGYQVLSAGDGEEGLKLALQANYQLMLLDLVMPKKDGFEVLTELQRQRPGQAVIILSAKGEEDDRVKGLKLGADDYVVKPFGPRELLARVNAVLRRSTERPAAVAEWDFSEGVADFSRCEIRYPDGERCELSERERDLLRYFVSNAGRVVSRDEILRRIWGLEPHAVETRAIDMHIVGLRKKLRSPQSLVTVRGQGYMLGGGAA</sequence>
<evidence type="ECO:0000259" key="9">
    <source>
        <dbReference type="PROSITE" id="PS51755"/>
    </source>
</evidence>
<dbReference type="CDD" id="cd00383">
    <property type="entry name" value="trans_reg_C"/>
    <property type="match status" value="1"/>
</dbReference>
<reference evidence="10" key="1">
    <citation type="journal article" date="2014" name="Int. J. Syst. Evol. Microbiol.">
        <title>Complete genome sequence of Corynebacterium casei LMG S-19264T (=DSM 44701T), isolated from a smear-ripened cheese.</title>
        <authorList>
            <consortium name="US DOE Joint Genome Institute (JGI-PGF)"/>
            <person name="Walter F."/>
            <person name="Albersmeier A."/>
            <person name="Kalinowski J."/>
            <person name="Ruckert C."/>
        </authorList>
    </citation>
    <scope>NUCLEOTIDE SEQUENCE</scope>
    <source>
        <strain evidence="10">KCTC 12988</strain>
    </source>
</reference>
<dbReference type="Gene3D" id="6.10.250.690">
    <property type="match status" value="1"/>
</dbReference>
<evidence type="ECO:0000313" key="11">
    <source>
        <dbReference type="Proteomes" id="UP000644507"/>
    </source>
</evidence>
<dbReference type="PANTHER" id="PTHR48111">
    <property type="entry name" value="REGULATOR OF RPOS"/>
    <property type="match status" value="1"/>
</dbReference>
<protein>
    <submittedName>
        <fullName evidence="10">DNA-binding response regulator</fullName>
    </submittedName>
</protein>
<dbReference type="Pfam" id="PF00486">
    <property type="entry name" value="Trans_reg_C"/>
    <property type="match status" value="1"/>
</dbReference>
<gene>
    <name evidence="10" type="primary">rrp3</name>
    <name evidence="10" type="ORF">GCM10007100_00950</name>
</gene>
<feature type="DNA-binding region" description="OmpR/PhoB-type" evidence="7">
    <location>
        <begin position="129"/>
        <end position="226"/>
    </location>
</feature>
<dbReference type="InterPro" id="IPR011006">
    <property type="entry name" value="CheY-like_superfamily"/>
</dbReference>
<evidence type="ECO:0000256" key="3">
    <source>
        <dbReference type="ARBA" id="ARBA00023015"/>
    </source>
</evidence>
<organism evidence="10 11">
    <name type="scientific">Roseibacillus persicicus</name>
    <dbReference type="NCBI Taxonomy" id="454148"/>
    <lineage>
        <taxon>Bacteria</taxon>
        <taxon>Pseudomonadati</taxon>
        <taxon>Verrucomicrobiota</taxon>
        <taxon>Verrucomicrobiia</taxon>
        <taxon>Verrucomicrobiales</taxon>
        <taxon>Verrucomicrobiaceae</taxon>
        <taxon>Roseibacillus</taxon>
    </lineage>
</organism>